<dbReference type="GO" id="GO:0031397">
    <property type="term" value="P:negative regulation of protein ubiquitination"/>
    <property type="evidence" value="ECO:0007669"/>
    <property type="project" value="TreeGrafter"/>
</dbReference>
<feature type="domain" description="Thioredoxin" evidence="1">
    <location>
        <begin position="17"/>
        <end position="153"/>
    </location>
</feature>
<dbReference type="PROSITE" id="PS51352">
    <property type="entry name" value="THIOREDOXIN_2"/>
    <property type="match status" value="1"/>
</dbReference>
<evidence type="ECO:0000313" key="3">
    <source>
        <dbReference type="Proteomes" id="UP001489004"/>
    </source>
</evidence>
<protein>
    <recommendedName>
        <fullName evidence="1">Thioredoxin domain-containing protein</fullName>
    </recommendedName>
</protein>
<dbReference type="GO" id="GO:0030178">
    <property type="term" value="P:negative regulation of Wnt signaling pathway"/>
    <property type="evidence" value="ECO:0007669"/>
    <property type="project" value="TreeGrafter"/>
</dbReference>
<dbReference type="InterPro" id="IPR045870">
    <property type="entry name" value="TryX_NRX_thioredoxin_dom"/>
</dbReference>
<dbReference type="Gene3D" id="3.40.30.10">
    <property type="entry name" value="Glutaredoxin"/>
    <property type="match status" value="1"/>
</dbReference>
<dbReference type="Proteomes" id="UP001489004">
    <property type="component" value="Unassembled WGS sequence"/>
</dbReference>
<dbReference type="GO" id="GO:0005634">
    <property type="term" value="C:nucleus"/>
    <property type="evidence" value="ECO:0007669"/>
    <property type="project" value="TreeGrafter"/>
</dbReference>
<dbReference type="GO" id="GO:0004791">
    <property type="term" value="F:thioredoxin-disulfide reductase (NADPH) activity"/>
    <property type="evidence" value="ECO:0007669"/>
    <property type="project" value="InterPro"/>
</dbReference>
<comment type="caution">
    <text evidence="2">The sequence shown here is derived from an EMBL/GenBank/DDBJ whole genome shotgun (WGS) entry which is preliminary data.</text>
</comment>
<dbReference type="InterPro" id="IPR036249">
    <property type="entry name" value="Thioredoxin-like_sf"/>
</dbReference>
<dbReference type="PANTHER" id="PTHR46472:SF1">
    <property type="entry name" value="NUCLEOREDOXIN"/>
    <property type="match status" value="1"/>
</dbReference>
<proteinExistence type="predicted"/>
<dbReference type="SUPFAM" id="SSF52833">
    <property type="entry name" value="Thioredoxin-like"/>
    <property type="match status" value="1"/>
</dbReference>
<name>A0AAW1P4P7_9CHLO</name>
<dbReference type="InterPro" id="IPR012336">
    <property type="entry name" value="Thioredoxin-like_fold"/>
</dbReference>
<dbReference type="AlphaFoldDB" id="A0AAW1P4P7"/>
<reference evidence="2 3" key="1">
    <citation type="journal article" date="2024" name="Nat. Commun.">
        <title>Phylogenomics reveals the evolutionary origins of lichenization in chlorophyte algae.</title>
        <authorList>
            <person name="Puginier C."/>
            <person name="Libourel C."/>
            <person name="Otte J."/>
            <person name="Skaloud P."/>
            <person name="Haon M."/>
            <person name="Grisel S."/>
            <person name="Petersen M."/>
            <person name="Berrin J.G."/>
            <person name="Delaux P.M."/>
            <person name="Dal Grande F."/>
            <person name="Keller J."/>
        </authorList>
    </citation>
    <scope>NUCLEOTIDE SEQUENCE [LARGE SCALE GENOMIC DNA]</scope>
    <source>
        <strain evidence="2 3">SAG 2043</strain>
    </source>
</reference>
<dbReference type="InterPro" id="IPR013766">
    <property type="entry name" value="Thioredoxin_domain"/>
</dbReference>
<organism evidence="2 3">
    <name type="scientific">[Myrmecia] bisecta</name>
    <dbReference type="NCBI Taxonomy" id="41462"/>
    <lineage>
        <taxon>Eukaryota</taxon>
        <taxon>Viridiplantae</taxon>
        <taxon>Chlorophyta</taxon>
        <taxon>core chlorophytes</taxon>
        <taxon>Trebouxiophyceae</taxon>
        <taxon>Trebouxiales</taxon>
        <taxon>Trebouxiaceae</taxon>
        <taxon>Myrmecia</taxon>
    </lineage>
</organism>
<keyword evidence="3" id="KW-1185">Reference proteome</keyword>
<dbReference type="EMBL" id="JALJOR010000016">
    <property type="protein sequence ID" value="KAK9805284.1"/>
    <property type="molecule type" value="Genomic_DNA"/>
</dbReference>
<dbReference type="PANTHER" id="PTHR46472">
    <property type="entry name" value="NUCLEOREDOXIN"/>
    <property type="match status" value="1"/>
</dbReference>
<gene>
    <name evidence="2" type="ORF">WJX72_010971</name>
</gene>
<evidence type="ECO:0000259" key="1">
    <source>
        <dbReference type="PROSITE" id="PS51352"/>
    </source>
</evidence>
<dbReference type="Pfam" id="PF13905">
    <property type="entry name" value="Thioredoxin_8"/>
    <property type="match status" value="1"/>
</dbReference>
<sequence length="179" mass="19589">MSDRVNLVDLLGDSLISAQGDPAARVPVRSLDGKTVGLYFSAGWCAPCRKFTPRLLSLYQNLNTGGSRFEVVFVSSDRDEAQFQAYFKDMPWLALPFKDSKLRNSVAQTFGVMGIPTLVLLGPDGKILNENARGAVLQDPEGAGFPWEGQSDLSGGGIRPWKLALLVILMWFLAKLIIN</sequence>
<evidence type="ECO:0000313" key="2">
    <source>
        <dbReference type="EMBL" id="KAK9805284.1"/>
    </source>
</evidence>
<dbReference type="CDD" id="cd03009">
    <property type="entry name" value="TryX_like_TryX_NRX"/>
    <property type="match status" value="1"/>
</dbReference>
<accession>A0AAW1P4P7</accession>